<organism evidence="5 6">
    <name type="scientific">Plantactinospora endophytica</name>
    <dbReference type="NCBI Taxonomy" id="673535"/>
    <lineage>
        <taxon>Bacteria</taxon>
        <taxon>Bacillati</taxon>
        <taxon>Actinomycetota</taxon>
        <taxon>Actinomycetes</taxon>
        <taxon>Micromonosporales</taxon>
        <taxon>Micromonosporaceae</taxon>
        <taxon>Plantactinospora</taxon>
    </lineage>
</organism>
<evidence type="ECO:0000256" key="1">
    <source>
        <dbReference type="ARBA" id="ARBA00022964"/>
    </source>
</evidence>
<gene>
    <name evidence="5" type="ORF">Pen02_69370</name>
</gene>
<keyword evidence="2" id="KW-0560">Oxidoreductase</keyword>
<dbReference type="PANTHER" id="PTHR41517:SF1">
    <property type="entry name" value="CUPIN"/>
    <property type="match status" value="1"/>
</dbReference>
<dbReference type="Proteomes" id="UP000646749">
    <property type="component" value="Unassembled WGS sequence"/>
</dbReference>
<reference evidence="5 6" key="1">
    <citation type="submission" date="2021-01" db="EMBL/GenBank/DDBJ databases">
        <title>Whole genome shotgun sequence of Plantactinospora endophytica NBRC 110450.</title>
        <authorList>
            <person name="Komaki H."/>
            <person name="Tamura T."/>
        </authorList>
    </citation>
    <scope>NUCLEOTIDE SEQUENCE [LARGE SCALE GENOMIC DNA]</scope>
    <source>
        <strain evidence="5 6">NBRC 110450</strain>
    </source>
</reference>
<evidence type="ECO:0000313" key="6">
    <source>
        <dbReference type="Proteomes" id="UP000646749"/>
    </source>
</evidence>
<dbReference type="CDD" id="cd06992">
    <property type="entry name" value="cupin_GDO-like_C"/>
    <property type="match status" value="1"/>
</dbReference>
<dbReference type="PANTHER" id="PTHR41517">
    <property type="entry name" value="1,2-DIOXYGENASE PROTEIN-RELATED"/>
    <property type="match status" value="1"/>
</dbReference>
<evidence type="ECO:0000313" key="5">
    <source>
        <dbReference type="EMBL" id="GIG92001.1"/>
    </source>
</evidence>
<dbReference type="CDD" id="cd02216">
    <property type="entry name" value="cupin_GDO-like_N"/>
    <property type="match status" value="1"/>
</dbReference>
<protein>
    <submittedName>
        <fullName evidence="5">Gentisate 1,2-dioxygenase</fullName>
    </submittedName>
</protein>
<dbReference type="EMBL" id="BONW01000041">
    <property type="protein sequence ID" value="GIG92001.1"/>
    <property type="molecule type" value="Genomic_DNA"/>
</dbReference>
<dbReference type="InterPro" id="IPR047183">
    <property type="entry name" value="GDO-like"/>
</dbReference>
<keyword evidence="1" id="KW-0223">Dioxygenase</keyword>
<feature type="region of interest" description="Disordered" evidence="3">
    <location>
        <begin position="1"/>
        <end position="33"/>
    </location>
</feature>
<comment type="caution">
    <text evidence="5">The sequence shown here is derived from an EMBL/GenBank/DDBJ whole genome shotgun (WGS) entry which is preliminary data.</text>
</comment>
<dbReference type="Pfam" id="PF07883">
    <property type="entry name" value="Cupin_2"/>
    <property type="match status" value="2"/>
</dbReference>
<keyword evidence="6" id="KW-1185">Reference proteome</keyword>
<dbReference type="Gene3D" id="2.60.120.10">
    <property type="entry name" value="Jelly Rolls"/>
    <property type="match status" value="1"/>
</dbReference>
<dbReference type="InterPro" id="IPR014710">
    <property type="entry name" value="RmlC-like_jellyroll"/>
</dbReference>
<evidence type="ECO:0000256" key="3">
    <source>
        <dbReference type="SAM" id="MobiDB-lite"/>
    </source>
</evidence>
<accession>A0ABQ4EBF7</accession>
<dbReference type="InterPro" id="IPR013096">
    <property type="entry name" value="Cupin_2"/>
</dbReference>
<proteinExistence type="predicted"/>
<sequence>MTYTDHTDSGAVRDIPGEGDEGSTMISDNSAGVQDATDEELARLYRDLAALDLHPLWNITGELLTETPRPKAVPWLWNGAQLRALGERAIDLVPVERGGERRVLSLGNPGLGGRPYAVGTLWGAIQCLGPRETAPAHRHSPGAIRFVLAGSGVWTTVDGDACDMHPGDLILTPSMHWHDHTNGGTESMVWFDGLDLPMIEALDGVFFEEYPEFAQPQPADRNVSEAAHAAHPGRFRTGAVTDELDPRSSRLLVYRWTDTDAELTRLAAEADQAPVSIEFTNPESGASVLPTLSCSMHRVPAGRATEPRQQTGNAIWVVFRGEGHSVIGGQRFDWAPGDMFVVPSWVPVEHHAATPTDLFRLTDAPVLRALGIYRERALDDPQPVTGTFTARAVAGDDQAVPTTVPVGEAR</sequence>
<feature type="domain" description="Cupin type-2" evidence="4">
    <location>
        <begin position="298"/>
        <end position="356"/>
    </location>
</feature>
<name>A0ABQ4EBF7_9ACTN</name>
<evidence type="ECO:0000259" key="4">
    <source>
        <dbReference type="Pfam" id="PF07883"/>
    </source>
</evidence>
<dbReference type="SUPFAM" id="SSF51182">
    <property type="entry name" value="RmlC-like cupins"/>
    <property type="match status" value="1"/>
</dbReference>
<dbReference type="InterPro" id="IPR011051">
    <property type="entry name" value="RmlC_Cupin_sf"/>
</dbReference>
<evidence type="ECO:0000256" key="2">
    <source>
        <dbReference type="ARBA" id="ARBA00023002"/>
    </source>
</evidence>
<feature type="domain" description="Cupin type-2" evidence="4">
    <location>
        <begin position="125"/>
        <end position="192"/>
    </location>
</feature>